<evidence type="ECO:0000256" key="1">
    <source>
        <dbReference type="SAM" id="MobiDB-lite"/>
    </source>
</evidence>
<dbReference type="OrthoDB" id="7284929at2"/>
<feature type="region of interest" description="Disordered" evidence="1">
    <location>
        <begin position="1"/>
        <end position="66"/>
    </location>
</feature>
<dbReference type="AlphaFoldDB" id="A0A4V2WK94"/>
<keyword evidence="3" id="KW-1185">Reference proteome</keyword>
<organism evidence="2 3">
    <name type="scientific">Roseicella aquatilis</name>
    <dbReference type="NCBI Taxonomy" id="2527868"/>
    <lineage>
        <taxon>Bacteria</taxon>
        <taxon>Pseudomonadati</taxon>
        <taxon>Pseudomonadota</taxon>
        <taxon>Alphaproteobacteria</taxon>
        <taxon>Acetobacterales</taxon>
        <taxon>Roseomonadaceae</taxon>
        <taxon>Roseicella</taxon>
    </lineage>
</organism>
<gene>
    <name evidence="2" type="ORF">EXY23_18115</name>
</gene>
<feature type="compositionally biased region" description="Low complexity" evidence="1">
    <location>
        <begin position="35"/>
        <end position="50"/>
    </location>
</feature>
<evidence type="ECO:0000313" key="3">
    <source>
        <dbReference type="Proteomes" id="UP000295023"/>
    </source>
</evidence>
<feature type="compositionally biased region" description="Pro residues" evidence="1">
    <location>
        <begin position="51"/>
        <end position="60"/>
    </location>
</feature>
<accession>A0A4V2WK94</accession>
<protein>
    <submittedName>
        <fullName evidence="2">Uncharacterized protein</fullName>
    </submittedName>
</protein>
<name>A0A4V2WK94_9PROT</name>
<evidence type="ECO:0000313" key="2">
    <source>
        <dbReference type="EMBL" id="TCZ57251.1"/>
    </source>
</evidence>
<dbReference type="EMBL" id="SKBM01000019">
    <property type="protein sequence ID" value="TCZ57251.1"/>
    <property type="molecule type" value="Genomic_DNA"/>
</dbReference>
<proteinExistence type="predicted"/>
<comment type="caution">
    <text evidence="2">The sequence shown here is derived from an EMBL/GenBank/DDBJ whole genome shotgun (WGS) entry which is preliminary data.</text>
</comment>
<dbReference type="Proteomes" id="UP000295023">
    <property type="component" value="Unassembled WGS sequence"/>
</dbReference>
<dbReference type="RefSeq" id="WP_132292613.1">
    <property type="nucleotide sequence ID" value="NZ_SKBM01000019.1"/>
</dbReference>
<reference evidence="2 3" key="1">
    <citation type="submission" date="2019-03" db="EMBL/GenBank/DDBJ databases">
        <title>Paracraurococcus aquatilis NE82 genome sequence.</title>
        <authorList>
            <person name="Zhao Y."/>
            <person name="Du Z."/>
        </authorList>
    </citation>
    <scope>NUCLEOTIDE SEQUENCE [LARGE SCALE GENOMIC DNA]</scope>
    <source>
        <strain evidence="2 3">NE82</strain>
    </source>
</reference>
<sequence length="133" mass="14696">MDSLDQIFDPAGYRARHAVAAPRPVQPPPPPRPQEAPVRAMEPLPDAAPAAPVPARPAPPETREQRLHRLVRQHRWLTRFWTELTPGQQRRVAQRLGKADPAAGWDVMGLSDRTVLIFGPGVPAPVRERPAAP</sequence>
<feature type="compositionally biased region" description="Pro residues" evidence="1">
    <location>
        <begin position="24"/>
        <end position="34"/>
    </location>
</feature>